<name>A0ABI7ZAI0_FELCA</name>
<keyword evidence="5 6" id="KW-0472">Membrane</keyword>
<dbReference type="GeneID" id="111556660"/>
<reference evidence="7" key="2">
    <citation type="submission" date="2025-08" db="UniProtKB">
        <authorList>
            <consortium name="Ensembl"/>
        </authorList>
    </citation>
    <scope>IDENTIFICATION</scope>
    <source>
        <strain evidence="7">breed Abyssinian</strain>
    </source>
</reference>
<reference evidence="7" key="3">
    <citation type="submission" date="2025-09" db="UniProtKB">
        <authorList>
            <consortium name="Ensembl"/>
        </authorList>
    </citation>
    <scope>IDENTIFICATION</scope>
    <source>
        <strain evidence="7">breed Abyssinian</strain>
    </source>
</reference>
<dbReference type="Proteomes" id="UP000823872">
    <property type="component" value="Chromosome D1"/>
</dbReference>
<keyword evidence="3 6" id="KW-1133">Transmembrane helix</keyword>
<evidence type="ECO:0000256" key="3">
    <source>
        <dbReference type="ARBA" id="ARBA00022989"/>
    </source>
</evidence>
<dbReference type="PANTHER" id="PTHR34038:SF1">
    <property type="entry name" value="ATP SYNTHASE MEMBRANE SUBUNIT K, MITOCHONDRIAL"/>
    <property type="match status" value="1"/>
</dbReference>
<evidence type="ECO:0000256" key="6">
    <source>
        <dbReference type="SAM" id="Phobius"/>
    </source>
</evidence>
<dbReference type="GeneTree" id="ENSGT00390000015489"/>
<gene>
    <name evidence="7" type="primary">LOC111556660</name>
</gene>
<evidence type="ECO:0000256" key="2">
    <source>
        <dbReference type="ARBA" id="ARBA00022692"/>
    </source>
</evidence>
<evidence type="ECO:0000313" key="7">
    <source>
        <dbReference type="Ensembl" id="ENSFCTP00005044165.1"/>
    </source>
</evidence>
<organism evidence="7 8">
    <name type="scientific">Felis catus</name>
    <name type="common">Cat</name>
    <name type="synonym">Felis silvestris catus</name>
    <dbReference type="NCBI Taxonomy" id="9685"/>
    <lineage>
        <taxon>Eukaryota</taxon>
        <taxon>Metazoa</taxon>
        <taxon>Chordata</taxon>
        <taxon>Craniata</taxon>
        <taxon>Vertebrata</taxon>
        <taxon>Euteleostomi</taxon>
        <taxon>Mammalia</taxon>
        <taxon>Eutheria</taxon>
        <taxon>Laurasiatheria</taxon>
        <taxon>Carnivora</taxon>
        <taxon>Feliformia</taxon>
        <taxon>Felidae</taxon>
        <taxon>Felinae</taxon>
        <taxon>Felis</taxon>
    </lineage>
</organism>
<dbReference type="PRINTS" id="PR01821">
    <property type="entry name" value="DAPIT"/>
</dbReference>
<protein>
    <submittedName>
        <fullName evidence="7">Uncharacterized protein</fullName>
    </submittedName>
</protein>
<sequence>MGLLHALKDTTSRIGFFCKIEILVGPGTDDQFHFTGIKKYYKSYTLTGIMNCVLATYRGIALIVIYFKLRSKTTPAVKATQMDFKVYLIF</sequence>
<keyword evidence="8" id="KW-1185">Reference proteome</keyword>
<evidence type="ECO:0000313" key="8">
    <source>
        <dbReference type="Proteomes" id="UP000823872"/>
    </source>
</evidence>
<reference evidence="7 8" key="1">
    <citation type="submission" date="2021-02" db="EMBL/GenBank/DDBJ databases">
        <title>Safari Cat Assemblies.</title>
        <authorList>
            <person name="Bredemeyer K.R."/>
            <person name="Murphy W.J."/>
        </authorList>
    </citation>
    <scope>NUCLEOTIDE SEQUENCE [LARGE SCALE GENOMIC DNA]</scope>
</reference>
<feature type="transmembrane region" description="Helical" evidence="6">
    <location>
        <begin position="48"/>
        <end position="69"/>
    </location>
</feature>
<accession>A0ABI7ZAI0</accession>
<evidence type="ECO:0000256" key="5">
    <source>
        <dbReference type="ARBA" id="ARBA00023136"/>
    </source>
</evidence>
<dbReference type="PANTHER" id="PTHR34038">
    <property type="entry name" value="ATP SYNTHASE MEMBRANE SUBUNIT DAPIT, MITOCHONDRIAL"/>
    <property type="match status" value="1"/>
</dbReference>
<keyword evidence="4" id="KW-0496">Mitochondrion</keyword>
<dbReference type="Pfam" id="PF14960">
    <property type="entry name" value="ATP_synth_reg"/>
    <property type="match status" value="1"/>
</dbReference>
<proteinExistence type="predicted"/>
<evidence type="ECO:0000256" key="4">
    <source>
        <dbReference type="ARBA" id="ARBA00023128"/>
    </source>
</evidence>
<dbReference type="RefSeq" id="XP_044894035.1">
    <property type="nucleotide sequence ID" value="XM_045038100.1"/>
</dbReference>
<comment type="subcellular location">
    <subcellularLocation>
        <location evidence="1">Mitochondrion membrane</location>
        <topology evidence="1">Single-pass membrane protein</topology>
    </subcellularLocation>
</comment>
<dbReference type="Ensembl" id="ENSFCTT00005060145.1">
    <property type="protein sequence ID" value="ENSFCTP00005044165.1"/>
    <property type="gene ID" value="ENSFCTG00005020929.1"/>
</dbReference>
<evidence type="ECO:0000256" key="1">
    <source>
        <dbReference type="ARBA" id="ARBA00004304"/>
    </source>
</evidence>
<dbReference type="InterPro" id="IPR009125">
    <property type="entry name" value="ATPMK"/>
</dbReference>
<keyword evidence="2 6" id="KW-0812">Transmembrane</keyword>